<name>A0A914V294_9BILA</name>
<proteinExistence type="predicted"/>
<dbReference type="AlphaFoldDB" id="A0A914V294"/>
<evidence type="ECO:0000313" key="3">
    <source>
        <dbReference type="WBParaSite" id="PSAMB.scaffold1401size32027.g12881.t1"/>
    </source>
</evidence>
<accession>A0A914V294</accession>
<feature type="region of interest" description="Disordered" evidence="1">
    <location>
        <begin position="19"/>
        <end position="51"/>
    </location>
</feature>
<organism evidence="2 3">
    <name type="scientific">Plectus sambesii</name>
    <dbReference type="NCBI Taxonomy" id="2011161"/>
    <lineage>
        <taxon>Eukaryota</taxon>
        <taxon>Metazoa</taxon>
        <taxon>Ecdysozoa</taxon>
        <taxon>Nematoda</taxon>
        <taxon>Chromadorea</taxon>
        <taxon>Plectida</taxon>
        <taxon>Plectina</taxon>
        <taxon>Plectoidea</taxon>
        <taxon>Plectidae</taxon>
        <taxon>Plectus</taxon>
    </lineage>
</organism>
<keyword evidence="2" id="KW-1185">Reference proteome</keyword>
<evidence type="ECO:0000313" key="2">
    <source>
        <dbReference type="Proteomes" id="UP000887566"/>
    </source>
</evidence>
<sequence length="115" mass="12788">METIGERLSEFDDSCSRLIQRPHGSLAHSSNSKGNTSRMGRPPHDVVHGHNAHRHWLNGVGGHRTKTFVTAYVQIQSLAPVKKRRLGNICPEWVEAGRSMADKGKRRGAANENQL</sequence>
<reference evidence="3" key="1">
    <citation type="submission" date="2022-11" db="UniProtKB">
        <authorList>
            <consortium name="WormBaseParasite"/>
        </authorList>
    </citation>
    <scope>IDENTIFICATION</scope>
</reference>
<protein>
    <submittedName>
        <fullName evidence="3">Uncharacterized protein</fullName>
    </submittedName>
</protein>
<evidence type="ECO:0000256" key="1">
    <source>
        <dbReference type="SAM" id="MobiDB-lite"/>
    </source>
</evidence>
<dbReference type="Proteomes" id="UP000887566">
    <property type="component" value="Unplaced"/>
</dbReference>
<dbReference type="WBParaSite" id="PSAMB.scaffold1401size32027.g12881.t1">
    <property type="protein sequence ID" value="PSAMB.scaffold1401size32027.g12881.t1"/>
    <property type="gene ID" value="PSAMB.scaffold1401size32027.g12881"/>
</dbReference>
<feature type="compositionally biased region" description="Polar residues" evidence="1">
    <location>
        <begin position="27"/>
        <end position="38"/>
    </location>
</feature>